<accession>A0A645BL41</accession>
<organism evidence="1">
    <name type="scientific">bioreactor metagenome</name>
    <dbReference type="NCBI Taxonomy" id="1076179"/>
    <lineage>
        <taxon>unclassified sequences</taxon>
        <taxon>metagenomes</taxon>
        <taxon>ecological metagenomes</taxon>
    </lineage>
</organism>
<name>A0A645BL41_9ZZZZ</name>
<protein>
    <submittedName>
        <fullName evidence="1">Uncharacterized protein</fullName>
    </submittedName>
</protein>
<proteinExistence type="predicted"/>
<comment type="caution">
    <text evidence="1">The sequence shown here is derived from an EMBL/GenBank/DDBJ whole genome shotgun (WGS) entry which is preliminary data.</text>
</comment>
<dbReference type="AlphaFoldDB" id="A0A645BL41"/>
<evidence type="ECO:0000313" key="1">
    <source>
        <dbReference type="EMBL" id="MPM65986.1"/>
    </source>
</evidence>
<sequence length="102" mass="10988">MPRLDLFIGQLANSIGKLLFPVAQLLPGVGKLAIRISKFLLHGLFSICQFIPSIADHFCVASLLPLFTGIQVNVIHHLLDRIGVLGGVPAQIGQTVHPQVDC</sequence>
<reference evidence="1" key="1">
    <citation type="submission" date="2019-08" db="EMBL/GenBank/DDBJ databases">
        <authorList>
            <person name="Kucharzyk K."/>
            <person name="Murdoch R.W."/>
            <person name="Higgins S."/>
            <person name="Loffler F."/>
        </authorList>
    </citation>
    <scope>NUCLEOTIDE SEQUENCE</scope>
</reference>
<gene>
    <name evidence="1" type="ORF">SDC9_112890</name>
</gene>
<dbReference type="EMBL" id="VSSQ01020823">
    <property type="protein sequence ID" value="MPM65986.1"/>
    <property type="molecule type" value="Genomic_DNA"/>
</dbReference>